<keyword evidence="3" id="KW-1185">Reference proteome</keyword>
<evidence type="ECO:0000313" key="2">
    <source>
        <dbReference type="EMBL" id="KUJ16528.1"/>
    </source>
</evidence>
<name>A0A194X8M7_MOLSC</name>
<evidence type="ECO:0000313" key="3">
    <source>
        <dbReference type="Proteomes" id="UP000070700"/>
    </source>
</evidence>
<feature type="compositionally biased region" description="Polar residues" evidence="1">
    <location>
        <begin position="120"/>
        <end position="130"/>
    </location>
</feature>
<dbReference type="EMBL" id="KQ947416">
    <property type="protein sequence ID" value="KUJ16528.1"/>
    <property type="molecule type" value="Genomic_DNA"/>
</dbReference>
<evidence type="ECO:0008006" key="4">
    <source>
        <dbReference type="Google" id="ProtNLM"/>
    </source>
</evidence>
<proteinExistence type="predicted"/>
<dbReference type="AlphaFoldDB" id="A0A194X8M7"/>
<gene>
    <name evidence="2" type="ORF">LY89DRAFT_670035</name>
</gene>
<evidence type="ECO:0000256" key="1">
    <source>
        <dbReference type="SAM" id="MobiDB-lite"/>
    </source>
</evidence>
<reference evidence="2 3" key="1">
    <citation type="submission" date="2015-10" db="EMBL/GenBank/DDBJ databases">
        <title>Full genome of DAOMC 229536 Phialocephala scopiformis, a fungal endophyte of spruce producing the potent anti-insectan compound rugulosin.</title>
        <authorList>
            <consortium name="DOE Joint Genome Institute"/>
            <person name="Walker A.K."/>
            <person name="Frasz S.L."/>
            <person name="Seifert K.A."/>
            <person name="Miller J.D."/>
            <person name="Mondo S.J."/>
            <person name="Labutti K."/>
            <person name="Lipzen A."/>
            <person name="Dockter R."/>
            <person name="Kennedy M."/>
            <person name="Grigoriev I.V."/>
            <person name="Spatafora J.W."/>
        </authorList>
    </citation>
    <scope>NUCLEOTIDE SEQUENCE [LARGE SCALE GENOMIC DNA]</scope>
    <source>
        <strain evidence="2 3">CBS 120377</strain>
    </source>
</reference>
<dbReference type="RefSeq" id="XP_018070883.1">
    <property type="nucleotide sequence ID" value="XM_018213139.1"/>
</dbReference>
<organism evidence="2 3">
    <name type="scientific">Mollisia scopiformis</name>
    <name type="common">Conifer needle endophyte fungus</name>
    <name type="synonym">Phialocephala scopiformis</name>
    <dbReference type="NCBI Taxonomy" id="149040"/>
    <lineage>
        <taxon>Eukaryota</taxon>
        <taxon>Fungi</taxon>
        <taxon>Dikarya</taxon>
        <taxon>Ascomycota</taxon>
        <taxon>Pezizomycotina</taxon>
        <taxon>Leotiomycetes</taxon>
        <taxon>Helotiales</taxon>
        <taxon>Mollisiaceae</taxon>
        <taxon>Mollisia</taxon>
    </lineage>
</organism>
<protein>
    <recommendedName>
        <fullName evidence="4">BRCT domain-containing protein</fullName>
    </recommendedName>
</protein>
<dbReference type="GeneID" id="28822865"/>
<feature type="region of interest" description="Disordered" evidence="1">
    <location>
        <begin position="99"/>
        <end position="144"/>
    </location>
</feature>
<feature type="compositionally biased region" description="Basic and acidic residues" evidence="1">
    <location>
        <begin position="99"/>
        <end position="118"/>
    </location>
</feature>
<dbReference type="InParanoid" id="A0A194X8M7"/>
<dbReference type="OrthoDB" id="3581639at2759"/>
<dbReference type="KEGG" id="psco:LY89DRAFT_670035"/>
<sequence length="246" mass="27411">MPSEQMDHYLVKRRYYKRAIDLTGNEEVVGGYYNLEDANRRAEAEAQRLYAGTDKTSTEPPRNVSYGVPYCAFVGLNEARGYYSVVVYVIKVEGLKEPKEEDDNVRVKSEPVDDDHGRSVFTSTTASSRNVKTEPHTNPAPFPPFLPQGRPGCLKGLHYAFVGFLYNQAAITELITSCGGEVHPIHKLRLMEIPAPSSVIIIKGIMGGYERVPVDLGQRAPNGPCHTTVCCPEEVFEFIEAGRDRQ</sequence>
<accession>A0A194X8M7</accession>
<dbReference type="Proteomes" id="UP000070700">
    <property type="component" value="Unassembled WGS sequence"/>
</dbReference>